<dbReference type="InterPro" id="IPR001478">
    <property type="entry name" value="PDZ"/>
</dbReference>
<dbReference type="CDD" id="cd07560">
    <property type="entry name" value="Peptidase_S41_CPP"/>
    <property type="match status" value="1"/>
</dbReference>
<dbReference type="PANTHER" id="PTHR32060">
    <property type="entry name" value="TAIL-SPECIFIC PROTEASE"/>
    <property type="match status" value="1"/>
</dbReference>
<feature type="region of interest" description="Disordered" evidence="6">
    <location>
        <begin position="667"/>
        <end position="689"/>
    </location>
</feature>
<dbReference type="SUPFAM" id="SSF52096">
    <property type="entry name" value="ClpP/crotonase"/>
    <property type="match status" value="1"/>
</dbReference>
<dbReference type="Gene3D" id="3.90.226.10">
    <property type="entry name" value="2-enoyl-CoA Hydratase, Chain A, domain 1"/>
    <property type="match status" value="1"/>
</dbReference>
<dbReference type="InterPro" id="IPR020992">
    <property type="entry name" value="Tail_Prtase_C"/>
</dbReference>
<evidence type="ECO:0000256" key="5">
    <source>
        <dbReference type="RuleBase" id="RU004404"/>
    </source>
</evidence>
<sequence length="713" mass="80189">MISQLHILVFCRRFQSAAAAFLVILLFLTTEGLAKKSVPEEFNADRNQLIALMLSQQLPAQHFSHAPLDDNLSQRAFDLYLRQLDPRKRFLLESDARQLKAFAGYIDDELNSGRIVLPDAGMTLLNDRIHQVEGMINPLLEQGFDFNQQEYLELDAKKLEFAENAEQLQSRWRLMLKMQVLESFFELLETKGKQQPDLLTNVDPQNHPALLKEAVNKVRESTHRSLNRLAHQSRQDHYDRYFDTVARAYDPHTDYMAPTSKEDFDIQMSGSLEGIGALLREDEGLIKVARIIPGSAAEKQGQLQAEDTILAVAEKNGALIDISEMRIREAVSLIRGPKGTEVRLSVLKPDGTRRTVSIVRDVVRIEETYVKSTVVRQGKTAIGYLRIPSFYRDFSAQINGQESRNVSDDTAAELISLKRQKIEGLVLDLRNNGGGALTDAVQVSGLFLPGGPVVQVKDAQGVIRVLEDEDPSMLYGGPLIVLVNQFSASASEILAGALQDYGRAFIIGGEHTHGKGTVQAMLDLNKNLPLFHLQKYDDLGALKLTIQKFYRINGHSTQYKGVESDLVLPSIFDYLETGERYLDYSLPWDQVSRVQYFRWQGERLGKEQSRQLGNQWVGASPAFKTIREETSKAKVRAQQTRAGVFVDSMWKDRQVAKATRNEAKAVGLLQEDPEDETSDHGTKKIEDQVNSDPYIQVAVHILRESLLRTGSTP</sequence>
<dbReference type="Pfam" id="PF17804">
    <property type="entry name" value="TSP_NTD"/>
    <property type="match status" value="1"/>
</dbReference>
<evidence type="ECO:0000256" key="1">
    <source>
        <dbReference type="ARBA" id="ARBA00009179"/>
    </source>
</evidence>
<proteinExistence type="inferred from homology"/>
<dbReference type="Gene3D" id="2.30.42.10">
    <property type="match status" value="1"/>
</dbReference>
<dbReference type="Pfam" id="PF11818">
    <property type="entry name" value="DUF3340"/>
    <property type="match status" value="1"/>
</dbReference>
<dbReference type="GO" id="GO:0004175">
    <property type="term" value="F:endopeptidase activity"/>
    <property type="evidence" value="ECO:0007669"/>
    <property type="project" value="TreeGrafter"/>
</dbReference>
<dbReference type="GO" id="GO:0006508">
    <property type="term" value="P:proteolysis"/>
    <property type="evidence" value="ECO:0007669"/>
    <property type="project" value="UniProtKB-KW"/>
</dbReference>
<evidence type="ECO:0000256" key="2">
    <source>
        <dbReference type="ARBA" id="ARBA00022670"/>
    </source>
</evidence>
<dbReference type="GO" id="GO:0007165">
    <property type="term" value="P:signal transduction"/>
    <property type="evidence" value="ECO:0007669"/>
    <property type="project" value="TreeGrafter"/>
</dbReference>
<evidence type="ECO:0000256" key="6">
    <source>
        <dbReference type="SAM" id="MobiDB-lite"/>
    </source>
</evidence>
<gene>
    <name evidence="8" type="ORF">HP555_05115</name>
</gene>
<evidence type="ECO:0000313" key="8">
    <source>
        <dbReference type="EMBL" id="QQG65285.1"/>
    </source>
</evidence>
<dbReference type="CDD" id="cd06782">
    <property type="entry name" value="cpPDZ_CPP-like"/>
    <property type="match status" value="1"/>
</dbReference>
<protein>
    <submittedName>
        <fullName evidence="8">Carboxy terminal-processing peptidase</fullName>
    </submittedName>
</protein>
<dbReference type="PROSITE" id="PS50106">
    <property type="entry name" value="PDZ"/>
    <property type="match status" value="1"/>
</dbReference>
<feature type="compositionally biased region" description="Basic and acidic residues" evidence="6">
    <location>
        <begin position="678"/>
        <end position="687"/>
    </location>
</feature>
<dbReference type="InterPro" id="IPR005151">
    <property type="entry name" value="Tail-specific_protease"/>
</dbReference>
<evidence type="ECO:0000256" key="3">
    <source>
        <dbReference type="ARBA" id="ARBA00022801"/>
    </source>
</evidence>
<name>A0A7T6AQA5_9BACT</name>
<reference evidence="8 9" key="1">
    <citation type="submission" date="2020-05" db="EMBL/GenBank/DDBJ databases">
        <title>Complete genome of Desulfobulbus oligotrophicus.</title>
        <authorList>
            <person name="Podar M."/>
        </authorList>
    </citation>
    <scope>NUCLEOTIDE SEQUENCE [LARGE SCALE GENOMIC DNA]</scope>
    <source>
        <strain evidence="8 9">Prop6</strain>
    </source>
</reference>
<dbReference type="SUPFAM" id="SSF50156">
    <property type="entry name" value="PDZ domain-like"/>
    <property type="match status" value="1"/>
</dbReference>
<comment type="similarity">
    <text evidence="1 5">Belongs to the peptidase S41A family.</text>
</comment>
<dbReference type="NCBIfam" id="TIGR00225">
    <property type="entry name" value="prc"/>
    <property type="match status" value="1"/>
</dbReference>
<dbReference type="EMBL" id="CP054140">
    <property type="protein sequence ID" value="QQG65285.1"/>
    <property type="molecule type" value="Genomic_DNA"/>
</dbReference>
<dbReference type="PANTHER" id="PTHR32060:SF22">
    <property type="entry name" value="CARBOXYL-TERMINAL-PROCESSING PEPTIDASE 3, CHLOROPLASTIC"/>
    <property type="match status" value="1"/>
</dbReference>
<dbReference type="GO" id="GO:0008236">
    <property type="term" value="F:serine-type peptidase activity"/>
    <property type="evidence" value="ECO:0007669"/>
    <property type="project" value="UniProtKB-KW"/>
</dbReference>
<keyword evidence="9" id="KW-1185">Reference proteome</keyword>
<dbReference type="Pfam" id="PF00595">
    <property type="entry name" value="PDZ"/>
    <property type="match status" value="1"/>
</dbReference>
<dbReference type="FunFam" id="3.90.226.10:FF:000090">
    <property type="entry name" value="Tail-specific protease"/>
    <property type="match status" value="1"/>
</dbReference>
<dbReference type="GO" id="GO:0030288">
    <property type="term" value="C:outer membrane-bounded periplasmic space"/>
    <property type="evidence" value="ECO:0007669"/>
    <property type="project" value="TreeGrafter"/>
</dbReference>
<dbReference type="Proteomes" id="UP000596092">
    <property type="component" value="Chromosome"/>
</dbReference>
<evidence type="ECO:0000313" key="9">
    <source>
        <dbReference type="Proteomes" id="UP000596092"/>
    </source>
</evidence>
<keyword evidence="3 5" id="KW-0378">Hydrolase</keyword>
<evidence type="ECO:0000259" key="7">
    <source>
        <dbReference type="PROSITE" id="PS50106"/>
    </source>
</evidence>
<dbReference type="Pfam" id="PF03572">
    <property type="entry name" value="Peptidase_S41"/>
    <property type="match status" value="1"/>
</dbReference>
<dbReference type="Gene3D" id="3.30.750.44">
    <property type="match status" value="1"/>
</dbReference>
<dbReference type="RefSeq" id="WP_199264107.1">
    <property type="nucleotide sequence ID" value="NZ_CP054140.1"/>
</dbReference>
<dbReference type="SMART" id="SM00245">
    <property type="entry name" value="TSPc"/>
    <property type="match status" value="1"/>
</dbReference>
<accession>A0A7T6AQA5</accession>
<dbReference type="InterPro" id="IPR036034">
    <property type="entry name" value="PDZ_sf"/>
</dbReference>
<keyword evidence="2 5" id="KW-0645">Protease</keyword>
<evidence type="ECO:0000256" key="4">
    <source>
        <dbReference type="ARBA" id="ARBA00022825"/>
    </source>
</evidence>
<dbReference type="KEGG" id="dog:HP555_05115"/>
<feature type="domain" description="PDZ" evidence="7">
    <location>
        <begin position="265"/>
        <end position="335"/>
    </location>
</feature>
<dbReference type="SMART" id="SM00228">
    <property type="entry name" value="PDZ"/>
    <property type="match status" value="1"/>
</dbReference>
<dbReference type="InterPro" id="IPR029045">
    <property type="entry name" value="ClpP/crotonase-like_dom_sf"/>
</dbReference>
<dbReference type="InterPro" id="IPR040573">
    <property type="entry name" value="TSP_N"/>
</dbReference>
<dbReference type="InterPro" id="IPR004447">
    <property type="entry name" value="Peptidase_S41A"/>
</dbReference>
<keyword evidence="4 5" id="KW-0720">Serine protease</keyword>
<dbReference type="AlphaFoldDB" id="A0A7T6AQA5"/>
<organism evidence="8 9">
    <name type="scientific">Desulfobulbus oligotrophicus</name>
    <dbReference type="NCBI Taxonomy" id="1909699"/>
    <lineage>
        <taxon>Bacteria</taxon>
        <taxon>Pseudomonadati</taxon>
        <taxon>Thermodesulfobacteriota</taxon>
        <taxon>Desulfobulbia</taxon>
        <taxon>Desulfobulbales</taxon>
        <taxon>Desulfobulbaceae</taxon>
        <taxon>Desulfobulbus</taxon>
    </lineage>
</organism>